<feature type="chain" id="PRO_5011756703" evidence="1">
    <location>
        <begin position="21"/>
        <end position="170"/>
    </location>
</feature>
<evidence type="ECO:0000313" key="3">
    <source>
        <dbReference type="Proteomes" id="UP000199149"/>
    </source>
</evidence>
<dbReference type="STRING" id="684065.SAMN05421738_11284"/>
<evidence type="ECO:0000313" key="2">
    <source>
        <dbReference type="EMBL" id="SFN44473.1"/>
    </source>
</evidence>
<organism evidence="2 3">
    <name type="scientific">Algoriella xinjiangensis</name>
    <dbReference type="NCBI Taxonomy" id="684065"/>
    <lineage>
        <taxon>Bacteria</taxon>
        <taxon>Pseudomonadati</taxon>
        <taxon>Bacteroidota</taxon>
        <taxon>Flavobacteriia</taxon>
        <taxon>Flavobacteriales</taxon>
        <taxon>Weeksellaceae</taxon>
        <taxon>Algoriella</taxon>
    </lineage>
</organism>
<proteinExistence type="predicted"/>
<sequence length="170" mass="18805">MKKYIYIFLFITLVMNEAKAQFIIATDESAVLSNQSTLMQFQDNDTRGIILPANINAQTSPTNGTFILDQSDKKVKMFENNNWVNLSEEGELSSLITNNSTDNGDGVIVGADSSNAEGVLVLESDDKALVLPRINDPVTNVNSPYPGMIAYDTKSKTIAIFDGKVWNFWK</sequence>
<evidence type="ECO:0000256" key="1">
    <source>
        <dbReference type="SAM" id="SignalP"/>
    </source>
</evidence>
<protein>
    <submittedName>
        <fullName evidence="2">Uncharacterized protein</fullName>
    </submittedName>
</protein>
<dbReference type="RefSeq" id="WP_092908941.1">
    <property type="nucleotide sequence ID" value="NZ_FOUZ01000012.1"/>
</dbReference>
<gene>
    <name evidence="2" type="ORF">SAMN05421738_11284</name>
</gene>
<dbReference type="EMBL" id="FOUZ01000012">
    <property type="protein sequence ID" value="SFN44473.1"/>
    <property type="molecule type" value="Genomic_DNA"/>
</dbReference>
<dbReference type="AlphaFoldDB" id="A0A1I4Z340"/>
<dbReference type="Proteomes" id="UP000199149">
    <property type="component" value="Unassembled WGS sequence"/>
</dbReference>
<keyword evidence="3" id="KW-1185">Reference proteome</keyword>
<reference evidence="3" key="1">
    <citation type="submission" date="2016-10" db="EMBL/GenBank/DDBJ databases">
        <authorList>
            <person name="Varghese N."/>
            <person name="Submissions S."/>
        </authorList>
    </citation>
    <scope>NUCLEOTIDE SEQUENCE [LARGE SCALE GENOMIC DNA]</scope>
    <source>
        <strain evidence="3">XJ109</strain>
    </source>
</reference>
<keyword evidence="1" id="KW-0732">Signal</keyword>
<feature type="signal peptide" evidence="1">
    <location>
        <begin position="1"/>
        <end position="20"/>
    </location>
</feature>
<dbReference type="OrthoDB" id="705292at2"/>
<name>A0A1I4Z340_9FLAO</name>
<accession>A0A1I4Z340</accession>